<comment type="caution">
    <text evidence="3">The sequence shown here is derived from an EMBL/GenBank/DDBJ whole genome shotgun (WGS) entry which is preliminary data.</text>
</comment>
<dbReference type="InterPro" id="IPR014735">
    <property type="entry name" value="Transposase_Tn5-like_N"/>
</dbReference>
<name>A0ABQ3UZ93_9CHLR</name>
<dbReference type="SUPFAM" id="SSF53098">
    <property type="entry name" value="Ribonuclease H-like"/>
    <property type="match status" value="1"/>
</dbReference>
<accession>A0ABQ3UZ93</accession>
<dbReference type="InterPro" id="IPR012337">
    <property type="entry name" value="RNaseH-like_sf"/>
</dbReference>
<proteinExistence type="predicted"/>
<gene>
    <name evidence="3" type="ORF">KSB_61470</name>
</gene>
<feature type="region of interest" description="Disordered" evidence="1">
    <location>
        <begin position="238"/>
        <end position="257"/>
    </location>
</feature>
<evidence type="ECO:0000313" key="3">
    <source>
        <dbReference type="EMBL" id="GHO57672.1"/>
    </source>
</evidence>
<evidence type="ECO:0000313" key="4">
    <source>
        <dbReference type="Proteomes" id="UP000654345"/>
    </source>
</evidence>
<dbReference type="Pfam" id="PF14706">
    <property type="entry name" value="Tnp_DNA_bind"/>
    <property type="match status" value="1"/>
</dbReference>
<dbReference type="InterPro" id="IPR047768">
    <property type="entry name" value="Tn5p-like"/>
</dbReference>
<evidence type="ECO:0000256" key="1">
    <source>
        <dbReference type="SAM" id="MobiDB-lite"/>
    </source>
</evidence>
<sequence>MKTQEVLDAKSWAEHTFGNVQLHDRRRTRRTIQAASNLAENPLGSLPAQMHDWKGTKALYRLLNEPDVTFAALMQPHVQQTREQAVSSPVMLLVQDTTDIDLSHRHKVSGTGQIGNERGRGFFVQTVLAVRPPTKEVLGCISQEPFARIRAPKGEQRHQRLKRQERETDVWMRQVGTIGTPEPGSTWVHVGDRGVDMFPFFLACQANQTHFLVRAAQNRRTEADEEEIKHSLDRARAFPSRQSRPLEVPARHGHKARSTQVQLAFGQMTLLPHAMSRKRATKP</sequence>
<dbReference type="RefSeq" id="WP_201374013.1">
    <property type="nucleotide sequence ID" value="NZ_BNJG01000002.1"/>
</dbReference>
<dbReference type="EMBL" id="BNJG01000002">
    <property type="protein sequence ID" value="GHO57672.1"/>
    <property type="molecule type" value="Genomic_DNA"/>
</dbReference>
<dbReference type="Gene3D" id="3.90.350.10">
    <property type="entry name" value="Transposase Inhibitor Protein From Tn5, Chain A, domain 1"/>
    <property type="match status" value="1"/>
</dbReference>
<dbReference type="PANTHER" id="PTHR37319">
    <property type="entry name" value="TRANSPOSASE"/>
    <property type="match status" value="1"/>
</dbReference>
<dbReference type="Proteomes" id="UP000654345">
    <property type="component" value="Unassembled WGS sequence"/>
</dbReference>
<dbReference type="Gene3D" id="1.10.246.40">
    <property type="entry name" value="Tn5 transposase, domain 1"/>
    <property type="match status" value="1"/>
</dbReference>
<reference evidence="3 4" key="1">
    <citation type="journal article" date="2021" name="Int. J. Syst. Evol. Microbiol.">
        <title>Reticulibacter mediterranei gen. nov., sp. nov., within the new family Reticulibacteraceae fam. nov., and Ktedonospora formicarum gen. nov., sp. nov., Ktedonobacter robiniae sp. nov., Dictyobacter formicarum sp. nov. and Dictyobacter arantiisoli sp. nov., belonging to the class Ktedonobacteria.</title>
        <authorList>
            <person name="Yabe S."/>
            <person name="Zheng Y."/>
            <person name="Wang C.M."/>
            <person name="Sakai Y."/>
            <person name="Abe K."/>
            <person name="Yokota A."/>
            <person name="Donadio S."/>
            <person name="Cavaletti L."/>
            <person name="Monciardini P."/>
        </authorList>
    </citation>
    <scope>NUCLEOTIDE SEQUENCE [LARGE SCALE GENOMIC DNA]</scope>
    <source>
        <strain evidence="3 4">SOSP1-30</strain>
    </source>
</reference>
<keyword evidence="4" id="KW-1185">Reference proteome</keyword>
<dbReference type="PANTHER" id="PTHR37319:SF1">
    <property type="entry name" value="TRANSPOSASE TN5 DIMERISATION DOMAIN-CONTAINING PROTEIN"/>
    <property type="match status" value="1"/>
</dbReference>
<feature type="domain" description="Transposase Tn5-like N-terminal" evidence="2">
    <location>
        <begin position="10"/>
        <end position="68"/>
    </location>
</feature>
<evidence type="ECO:0000259" key="2">
    <source>
        <dbReference type="Pfam" id="PF14706"/>
    </source>
</evidence>
<organism evidence="3 4">
    <name type="scientific">Ktedonobacter robiniae</name>
    <dbReference type="NCBI Taxonomy" id="2778365"/>
    <lineage>
        <taxon>Bacteria</taxon>
        <taxon>Bacillati</taxon>
        <taxon>Chloroflexota</taxon>
        <taxon>Ktedonobacteria</taxon>
        <taxon>Ktedonobacterales</taxon>
        <taxon>Ktedonobacteraceae</taxon>
        <taxon>Ktedonobacter</taxon>
    </lineage>
</organism>
<protein>
    <recommendedName>
        <fullName evidence="2">Transposase Tn5-like N-terminal domain-containing protein</fullName>
    </recommendedName>
</protein>
<dbReference type="InterPro" id="IPR038215">
    <property type="entry name" value="TN5-like_N_sf"/>
</dbReference>